<keyword evidence="4" id="KW-1185">Reference proteome</keyword>
<dbReference type="AlphaFoldDB" id="A0A660HR59"/>
<evidence type="ECO:0000313" key="2">
    <source>
        <dbReference type="EMBL" id="AYK14781.1"/>
    </source>
</evidence>
<keyword evidence="1" id="KW-1277">Toxin-antitoxin system</keyword>
<dbReference type="Gene3D" id="3.30.2310.20">
    <property type="entry name" value="RelE-like"/>
    <property type="match status" value="1"/>
</dbReference>
<dbReference type="GeneID" id="53687636"/>
<dbReference type="EMBL" id="CP032683">
    <property type="protein sequence ID" value="AYK14781.1"/>
    <property type="molecule type" value="Genomic_DNA"/>
</dbReference>
<proteinExistence type="predicted"/>
<dbReference type="InterPro" id="IPR035093">
    <property type="entry name" value="RelE/ParE_toxin_dom_sf"/>
</dbReference>
<protein>
    <submittedName>
        <fullName evidence="2">Type II toxin-antitoxin system RelE/ParE family toxin</fullName>
    </submittedName>
</protein>
<dbReference type="EMBL" id="JAAYQL010000058">
    <property type="protein sequence ID" value="NLK33071.1"/>
    <property type="molecule type" value="Genomic_DNA"/>
</dbReference>
<evidence type="ECO:0000256" key="1">
    <source>
        <dbReference type="ARBA" id="ARBA00022649"/>
    </source>
</evidence>
<dbReference type="InterPro" id="IPR052747">
    <property type="entry name" value="TA_system_RelE_toxin"/>
</dbReference>
<reference evidence="3 5" key="3">
    <citation type="journal article" date="2020" name="Biotechnol. Biofuels">
        <title>New insights from the biogas microbiome by comprehensive genome-resolved metagenomics of nearly 1600 species originating from multiple anaerobic digesters.</title>
        <authorList>
            <person name="Campanaro S."/>
            <person name="Treu L."/>
            <person name="Rodriguez-R L.M."/>
            <person name="Kovalovszki A."/>
            <person name="Ziels R.M."/>
            <person name="Maus I."/>
            <person name="Zhu X."/>
            <person name="Kougias P.G."/>
            <person name="Basile A."/>
            <person name="Luo G."/>
            <person name="Schluter A."/>
            <person name="Konstantinidis K.T."/>
            <person name="Angelidaki I."/>
        </authorList>
    </citation>
    <scope>NUCLEOTIDE SEQUENCE [LARGE SCALE GENOMIC DNA]</scope>
    <source>
        <strain evidence="3">AS22ysBPME_46</strain>
    </source>
</reference>
<dbReference type="PANTHER" id="PTHR38813">
    <property type="match status" value="1"/>
</dbReference>
<accession>A0A660HR59</accession>
<organism evidence="2 4">
    <name type="scientific">Methanosarcina flavescens</name>
    <dbReference type="NCBI Taxonomy" id="1715806"/>
    <lineage>
        <taxon>Archaea</taxon>
        <taxon>Methanobacteriati</taxon>
        <taxon>Methanobacteriota</taxon>
        <taxon>Stenosarchaea group</taxon>
        <taxon>Methanomicrobia</taxon>
        <taxon>Methanosarcinales</taxon>
        <taxon>Methanosarcinaceae</taxon>
        <taxon>Methanosarcina</taxon>
    </lineage>
</organism>
<dbReference type="Pfam" id="PF05016">
    <property type="entry name" value="ParE_toxin"/>
    <property type="match status" value="1"/>
</dbReference>
<dbReference type="PANTHER" id="PTHR38813:SF1">
    <property type="entry name" value="TOXIN RELE1-RELATED"/>
    <property type="match status" value="1"/>
</dbReference>
<dbReference type="InterPro" id="IPR007712">
    <property type="entry name" value="RelE/ParE_toxin"/>
</dbReference>
<evidence type="ECO:0000313" key="4">
    <source>
        <dbReference type="Proteomes" id="UP000053087"/>
    </source>
</evidence>
<gene>
    <name evidence="2" type="ORF">AOB57_005885</name>
    <name evidence="3" type="ORF">GX302_09680</name>
</gene>
<evidence type="ECO:0000313" key="3">
    <source>
        <dbReference type="EMBL" id="NLK33071.1"/>
    </source>
</evidence>
<dbReference type="Proteomes" id="UP000585579">
    <property type="component" value="Unassembled WGS sequence"/>
</dbReference>
<dbReference type="OrthoDB" id="97626at2157"/>
<name>A0A660HR59_9EURY</name>
<reference evidence="2" key="2">
    <citation type="submission" date="2018-10" db="EMBL/GenBank/DDBJ databases">
        <authorList>
            <person name="Fischer M.A."/>
            <person name="Kern T."/>
            <person name="Deppenmeier U."/>
            <person name="Schmitz R.A."/>
            <person name="Rother M."/>
        </authorList>
    </citation>
    <scope>NUCLEOTIDE SEQUENCE</scope>
    <source>
        <strain evidence="2">E03.2</strain>
    </source>
</reference>
<dbReference type="Proteomes" id="UP000053087">
    <property type="component" value="Chromosome"/>
</dbReference>
<sequence length="87" mass="10643">MFEILFEKAAFKFLSKLDTSNRQRIFEAIEKLSEDPIPHDAKKIYGTREKLFRIRVGNFRILYRIEYEEIIIIIVNIDSRKRIYREF</sequence>
<reference evidence="2 4" key="1">
    <citation type="journal article" date="2016" name="Int. J. Syst. Evol. Microbiol.">
        <title>Methanosarcina flavescens sp. nov., a methanogenic archaeon isolated from a full-scale anaerobic digester.</title>
        <authorList>
            <person name="Kern T."/>
            <person name="Fischer M.A."/>
            <person name="Deppenmeier U."/>
            <person name="Schmitz R.A."/>
            <person name="Rother M."/>
        </authorList>
    </citation>
    <scope>NUCLEOTIDE SEQUENCE [LARGE SCALE GENOMIC DNA]</scope>
    <source>
        <strain evidence="2 4">E03.2</strain>
    </source>
</reference>
<evidence type="ECO:0000313" key="5">
    <source>
        <dbReference type="Proteomes" id="UP000585579"/>
    </source>
</evidence>
<dbReference type="KEGG" id="mfz:AOB57_005885"/>
<dbReference type="RefSeq" id="WP_054297600.1">
    <property type="nucleotide sequence ID" value="NZ_CP032683.1"/>
</dbReference>
<dbReference type="SUPFAM" id="SSF143011">
    <property type="entry name" value="RelE-like"/>
    <property type="match status" value="1"/>
</dbReference>